<gene>
    <name evidence="6" type="ORF">LOAG_01411</name>
</gene>
<dbReference type="EMBL" id="JH712074">
    <property type="protein sequence ID" value="EJD76483.1"/>
    <property type="molecule type" value="Genomic_DNA"/>
</dbReference>
<organism evidence="6">
    <name type="scientific">Loa loa</name>
    <name type="common">Eye worm</name>
    <name type="synonym">Filaria loa</name>
    <dbReference type="NCBI Taxonomy" id="7209"/>
    <lineage>
        <taxon>Eukaryota</taxon>
        <taxon>Metazoa</taxon>
        <taxon>Ecdysozoa</taxon>
        <taxon>Nematoda</taxon>
        <taxon>Chromadorea</taxon>
        <taxon>Rhabditida</taxon>
        <taxon>Spirurina</taxon>
        <taxon>Spiruromorpha</taxon>
        <taxon>Filarioidea</taxon>
        <taxon>Onchocercidae</taxon>
        <taxon>Loa</taxon>
    </lineage>
</organism>
<dbReference type="GeneID" id="9938785"/>
<dbReference type="GO" id="GO:0005829">
    <property type="term" value="C:cytosol"/>
    <property type="evidence" value="ECO:0007669"/>
    <property type="project" value="TreeGrafter"/>
</dbReference>
<dbReference type="InterPro" id="IPR036504">
    <property type="entry name" value="CGI121/TPRKB_sf"/>
</dbReference>
<dbReference type="InterPro" id="IPR013926">
    <property type="entry name" value="CGI121/TPRKB"/>
</dbReference>
<name>A0A1S0ULP4_LOALO</name>
<evidence type="ECO:0000313" key="6">
    <source>
        <dbReference type="EMBL" id="EJD76483.1"/>
    </source>
</evidence>
<dbReference type="AlphaFoldDB" id="A0A1S0ULP4"/>
<dbReference type="SUPFAM" id="SSF143870">
    <property type="entry name" value="PF0523-like"/>
    <property type="match status" value="1"/>
</dbReference>
<proteinExistence type="inferred from homology"/>
<dbReference type="GO" id="GO:0000408">
    <property type="term" value="C:EKC/KEOPS complex"/>
    <property type="evidence" value="ECO:0007669"/>
    <property type="project" value="TreeGrafter"/>
</dbReference>
<reference evidence="6" key="1">
    <citation type="submission" date="2012-04" db="EMBL/GenBank/DDBJ databases">
        <title>The Genome Sequence of Loa loa.</title>
        <authorList>
            <consortium name="The Broad Institute Genome Sequencing Platform"/>
            <consortium name="Broad Institute Genome Sequencing Center for Infectious Disease"/>
            <person name="Nutman T.B."/>
            <person name="Fink D.L."/>
            <person name="Russ C."/>
            <person name="Young S."/>
            <person name="Zeng Q."/>
            <person name="Gargeya S."/>
            <person name="Alvarado L."/>
            <person name="Berlin A."/>
            <person name="Chapman S.B."/>
            <person name="Chen Z."/>
            <person name="Freedman E."/>
            <person name="Gellesch M."/>
            <person name="Goldberg J."/>
            <person name="Griggs A."/>
            <person name="Gujja S."/>
            <person name="Heilman E.R."/>
            <person name="Heiman D."/>
            <person name="Howarth C."/>
            <person name="Mehta T."/>
            <person name="Neiman D."/>
            <person name="Pearson M."/>
            <person name="Roberts A."/>
            <person name="Saif S."/>
            <person name="Shea T."/>
            <person name="Shenoy N."/>
            <person name="Sisk P."/>
            <person name="Stolte C."/>
            <person name="Sykes S."/>
            <person name="White J."/>
            <person name="Yandava C."/>
            <person name="Haas B."/>
            <person name="Henn M.R."/>
            <person name="Nusbaum C."/>
            <person name="Birren B."/>
        </authorList>
    </citation>
    <scope>NUCLEOTIDE SEQUENCE [LARGE SCALE GENOMIC DNA]</scope>
</reference>
<evidence type="ECO:0008006" key="7">
    <source>
        <dbReference type="Google" id="ProtNLM"/>
    </source>
</evidence>
<evidence type="ECO:0000256" key="3">
    <source>
        <dbReference type="ARBA" id="ARBA00022694"/>
    </source>
</evidence>
<evidence type="ECO:0000256" key="2">
    <source>
        <dbReference type="ARBA" id="ARBA00005546"/>
    </source>
</evidence>
<dbReference type="PANTHER" id="PTHR15840:SF10">
    <property type="entry name" value="EKC_KEOPS COMPLEX SUBUNIT TPRKB"/>
    <property type="match status" value="1"/>
</dbReference>
<protein>
    <recommendedName>
        <fullName evidence="7">TP53RK-binding protein</fullName>
    </recommendedName>
</protein>
<dbReference type="GO" id="GO:0002949">
    <property type="term" value="P:tRNA threonylcarbamoyladenosine modification"/>
    <property type="evidence" value="ECO:0007669"/>
    <property type="project" value="TreeGrafter"/>
</dbReference>
<dbReference type="RefSeq" id="XP_020307277.1">
    <property type="nucleotide sequence ID" value="XM_020445737.1"/>
</dbReference>
<dbReference type="OrthoDB" id="329139at2759"/>
<dbReference type="Gene3D" id="3.30.2380.10">
    <property type="entry name" value="CGI121/TPRKB"/>
    <property type="match status" value="1"/>
</dbReference>
<evidence type="ECO:0000256" key="5">
    <source>
        <dbReference type="RuleBase" id="RU004398"/>
    </source>
</evidence>
<comment type="similarity">
    <text evidence="2 5">Belongs to the CGI121/TPRKB family.</text>
</comment>
<dbReference type="PANTHER" id="PTHR15840">
    <property type="entry name" value="CGI-121 FAMILY MEMBER"/>
    <property type="match status" value="1"/>
</dbReference>
<dbReference type="CTD" id="9938785"/>
<keyword evidence="3" id="KW-0819">tRNA processing</keyword>
<dbReference type="Pfam" id="PF08617">
    <property type="entry name" value="CGI-121"/>
    <property type="match status" value="1"/>
</dbReference>
<evidence type="ECO:0000256" key="1">
    <source>
        <dbReference type="ARBA" id="ARBA00004123"/>
    </source>
</evidence>
<dbReference type="GO" id="GO:0005634">
    <property type="term" value="C:nucleus"/>
    <property type="evidence" value="ECO:0007669"/>
    <property type="project" value="UniProtKB-SubCell"/>
</dbReference>
<comment type="subcellular location">
    <subcellularLocation>
        <location evidence="1">Nucleus</location>
    </subcellularLocation>
</comment>
<evidence type="ECO:0000256" key="4">
    <source>
        <dbReference type="ARBA" id="ARBA00023242"/>
    </source>
</evidence>
<sequence length="193" mass="21906">MSEEQKGKKRMKSGTSRLFELLPDPYDISQRRFFRVCLFTDVKNASELRQAVMNGSIDAALIKPELVLEVFTLLAAANKAVHQAAHNRLSTRTLHAELIYSLSPDRNILESLLTFGIAEESRNLLVGIFDDENGEKMVKMAKKIDGKPVPMTILPQMADYERIKKVYRVKESEYNEETISDAIITRIATKDCI</sequence>
<keyword evidence="4 5" id="KW-0539">Nucleus</keyword>
<accession>A0A1S0ULP4</accession>